<dbReference type="OrthoDB" id="9778547at2"/>
<evidence type="ECO:0000313" key="6">
    <source>
        <dbReference type="Proteomes" id="UP000005324"/>
    </source>
</evidence>
<dbReference type="GO" id="GO:0016887">
    <property type="term" value="F:ATP hydrolysis activity"/>
    <property type="evidence" value="ECO:0007669"/>
    <property type="project" value="InterPro"/>
</dbReference>
<dbReference type="GO" id="GO:0015658">
    <property type="term" value="F:branched-chain amino acid transmembrane transporter activity"/>
    <property type="evidence" value="ECO:0007669"/>
    <property type="project" value="TreeGrafter"/>
</dbReference>
<sequence>MPDDTAPLLALSGVSAHHGGLEALRDIALELRAGEAVALLGRNGAGKTTLAEALFNLGPRLAGSVRVMGREVAGWPTHRIARLGLALVPQGR</sequence>
<keyword evidence="2" id="KW-0813">Transport</keyword>
<keyword evidence="3" id="KW-0029">Amino-acid transport</keyword>
<feature type="domain" description="ABC transporter" evidence="4">
    <location>
        <begin position="24"/>
        <end position="90"/>
    </location>
</feature>
<gene>
    <name evidence="5" type="ORF">HMPREF0731_4453</name>
</gene>
<dbReference type="AlphaFoldDB" id="D5RTP1"/>
<reference evidence="5 6" key="1">
    <citation type="submission" date="2010-04" db="EMBL/GenBank/DDBJ databases">
        <authorList>
            <person name="Qin X."/>
            <person name="Bachman B."/>
            <person name="Battles P."/>
            <person name="Bell A."/>
            <person name="Bess C."/>
            <person name="Bickham C."/>
            <person name="Chaboub L."/>
            <person name="Chen D."/>
            <person name="Coyle M."/>
            <person name="Deiros D.R."/>
            <person name="Dinh H."/>
            <person name="Forbes L."/>
            <person name="Fowler G."/>
            <person name="Francisco L."/>
            <person name="Fu Q."/>
            <person name="Gubbala S."/>
            <person name="Hale W."/>
            <person name="Han Y."/>
            <person name="Hemphill L."/>
            <person name="Highlander S.K."/>
            <person name="Hirani K."/>
            <person name="Hogues M."/>
            <person name="Jackson L."/>
            <person name="Jakkamsetti A."/>
            <person name="Javaid M."/>
            <person name="Jiang H."/>
            <person name="Korchina V."/>
            <person name="Kovar C."/>
            <person name="Lara F."/>
            <person name="Lee S."/>
            <person name="Mata R."/>
            <person name="Mathew T."/>
            <person name="Moen C."/>
            <person name="Morales K."/>
            <person name="Munidasa M."/>
            <person name="Nazareth L."/>
            <person name="Ngo R."/>
            <person name="Nguyen L."/>
            <person name="Okwuonu G."/>
            <person name="Ongeri F."/>
            <person name="Patil S."/>
            <person name="Petrosino J."/>
            <person name="Pham C."/>
            <person name="Pham P."/>
            <person name="Pu L.-L."/>
            <person name="Puazo M."/>
            <person name="Raj R."/>
            <person name="Reid J."/>
            <person name="Rouhana J."/>
            <person name="Saada N."/>
            <person name="Shang Y."/>
            <person name="Simmons D."/>
            <person name="Thornton R."/>
            <person name="Warren J."/>
            <person name="Weissenberger G."/>
            <person name="Zhang J."/>
            <person name="Zhang L."/>
            <person name="Zhou C."/>
            <person name="Zhu D."/>
            <person name="Muzny D."/>
            <person name="Worley K."/>
            <person name="Gibbs R."/>
        </authorList>
    </citation>
    <scope>NUCLEOTIDE SEQUENCE [LARGE SCALE GENOMIC DNA]</scope>
    <source>
        <strain evidence="5 6">ATCC 49957</strain>
    </source>
</reference>
<evidence type="ECO:0000256" key="3">
    <source>
        <dbReference type="ARBA" id="ARBA00022970"/>
    </source>
</evidence>
<accession>D5RTP1</accession>
<dbReference type="InterPro" id="IPR052156">
    <property type="entry name" value="BCAA_Transport_ATP-bd_LivF"/>
</dbReference>
<evidence type="ECO:0000313" key="5">
    <source>
        <dbReference type="EMBL" id="EFH09329.1"/>
    </source>
</evidence>
<dbReference type="Proteomes" id="UP000005324">
    <property type="component" value="Unassembled WGS sequence"/>
</dbReference>
<evidence type="ECO:0000256" key="2">
    <source>
        <dbReference type="ARBA" id="ARBA00022448"/>
    </source>
</evidence>
<dbReference type="HOGENOM" id="CLU_000604_1_15_5"/>
<dbReference type="InterPro" id="IPR027417">
    <property type="entry name" value="P-loop_NTPase"/>
</dbReference>
<protein>
    <recommendedName>
        <fullName evidence="4">ABC transporter domain-containing protein</fullName>
    </recommendedName>
</protein>
<dbReference type="SUPFAM" id="SSF52540">
    <property type="entry name" value="P-loop containing nucleoside triphosphate hydrolases"/>
    <property type="match status" value="1"/>
</dbReference>
<dbReference type="RefSeq" id="WP_007006585.1">
    <property type="nucleotide sequence ID" value="NZ_GG771193.1"/>
</dbReference>
<comment type="similarity">
    <text evidence="1">Belongs to the ABC transporter superfamily.</text>
</comment>
<dbReference type="InterPro" id="IPR003439">
    <property type="entry name" value="ABC_transporter-like_ATP-bd"/>
</dbReference>
<evidence type="ECO:0000256" key="1">
    <source>
        <dbReference type="ARBA" id="ARBA00005417"/>
    </source>
</evidence>
<dbReference type="GO" id="GO:0015807">
    <property type="term" value="P:L-amino acid transport"/>
    <property type="evidence" value="ECO:0007669"/>
    <property type="project" value="TreeGrafter"/>
</dbReference>
<dbReference type="PANTHER" id="PTHR43820:SF4">
    <property type="entry name" value="HIGH-AFFINITY BRANCHED-CHAIN AMINO ACID TRANSPORT ATP-BINDING PROTEIN LIVF"/>
    <property type="match status" value="1"/>
</dbReference>
<name>D5RTP1_9PROT</name>
<dbReference type="PANTHER" id="PTHR43820">
    <property type="entry name" value="HIGH-AFFINITY BRANCHED-CHAIN AMINO ACID TRANSPORT ATP-BINDING PROTEIN LIVF"/>
    <property type="match status" value="1"/>
</dbReference>
<evidence type="ECO:0000259" key="4">
    <source>
        <dbReference type="Pfam" id="PF00005"/>
    </source>
</evidence>
<feature type="non-terminal residue" evidence="5">
    <location>
        <position position="92"/>
    </location>
</feature>
<keyword evidence="6" id="KW-1185">Reference proteome</keyword>
<dbReference type="Pfam" id="PF00005">
    <property type="entry name" value="ABC_tran"/>
    <property type="match status" value="1"/>
</dbReference>
<dbReference type="GO" id="GO:0005524">
    <property type="term" value="F:ATP binding"/>
    <property type="evidence" value="ECO:0007669"/>
    <property type="project" value="InterPro"/>
</dbReference>
<organism evidence="5 6">
    <name type="scientific">Pseudoroseomonas cervicalis ATCC 49957</name>
    <dbReference type="NCBI Taxonomy" id="525371"/>
    <lineage>
        <taxon>Bacteria</taxon>
        <taxon>Pseudomonadati</taxon>
        <taxon>Pseudomonadota</taxon>
        <taxon>Alphaproteobacteria</taxon>
        <taxon>Acetobacterales</taxon>
        <taxon>Roseomonadaceae</taxon>
        <taxon>Roseomonas</taxon>
    </lineage>
</organism>
<comment type="caution">
    <text evidence="5">The sequence shown here is derived from an EMBL/GenBank/DDBJ whole genome shotgun (WGS) entry which is preliminary data.</text>
</comment>
<dbReference type="Gene3D" id="3.40.50.300">
    <property type="entry name" value="P-loop containing nucleotide triphosphate hydrolases"/>
    <property type="match status" value="1"/>
</dbReference>
<dbReference type="EMBL" id="ADVL01000814">
    <property type="protein sequence ID" value="EFH09329.1"/>
    <property type="molecule type" value="Genomic_DNA"/>
</dbReference>
<proteinExistence type="inferred from homology"/>